<dbReference type="GO" id="GO:0046872">
    <property type="term" value="F:metal ion binding"/>
    <property type="evidence" value="ECO:0007669"/>
    <property type="project" value="UniProtKB-KW"/>
</dbReference>
<keyword evidence="3 12" id="KW-0813">Transport</keyword>
<dbReference type="AlphaFoldDB" id="A0AAD9RQR7"/>
<evidence type="ECO:0000256" key="4">
    <source>
        <dbReference type="ARBA" id="ARBA00022692"/>
    </source>
</evidence>
<dbReference type="GO" id="GO:0020037">
    <property type="term" value="F:heme binding"/>
    <property type="evidence" value="ECO:0007669"/>
    <property type="project" value="TreeGrafter"/>
</dbReference>
<evidence type="ECO:0000256" key="6">
    <source>
        <dbReference type="ARBA" id="ARBA00022946"/>
    </source>
</evidence>
<evidence type="ECO:0000256" key="12">
    <source>
        <dbReference type="RuleBase" id="RU364031"/>
    </source>
</evidence>
<dbReference type="GO" id="GO:0048039">
    <property type="term" value="F:ubiquinone binding"/>
    <property type="evidence" value="ECO:0007669"/>
    <property type="project" value="TreeGrafter"/>
</dbReference>
<keyword evidence="12" id="KW-0816">Tricarboxylic acid cycle</keyword>
<feature type="binding site" evidence="10">
    <location>
        <position position="138"/>
    </location>
    <ligand>
        <name>a ubiquinone</name>
        <dbReference type="ChEBI" id="CHEBI:16389"/>
        <note>ligand shared with IP/SDHB</note>
    </ligand>
</feature>
<dbReference type="Gene3D" id="1.20.1300.10">
    <property type="entry name" value="Fumarate reductase/succinate dehydrogenase, transmembrane subunit"/>
    <property type="match status" value="1"/>
</dbReference>
<keyword evidence="12" id="KW-0249">Electron transport</keyword>
<dbReference type="Pfam" id="PF05328">
    <property type="entry name" value="CybS"/>
    <property type="match status" value="1"/>
</dbReference>
<dbReference type="GO" id="GO:0006121">
    <property type="term" value="P:mitochondrial electron transport, succinate to ubiquinone"/>
    <property type="evidence" value="ECO:0007669"/>
    <property type="project" value="TreeGrafter"/>
</dbReference>
<sequence length="194" mass="21221">MILQRITNFHALNKVKLLESIIKPSCTISQYGQLSQTTRLSSCLANLNTSSPNLVNNENHRLLTKLPMTSSFNGNQSRFASTGGDHVRLWIIERVISATLPIAIPASFLFESAGLDGIVAILVVMHMHWGLEAVLYDYARPSVVGPILPKIAFLLLNILSITTLAGLLILIYNGPGIAKVIKDAWNIGKEESSE</sequence>
<keyword evidence="5 12" id="KW-0999">Mitochondrion inner membrane</keyword>
<evidence type="ECO:0000313" key="13">
    <source>
        <dbReference type="EMBL" id="KAK2583673.1"/>
    </source>
</evidence>
<reference evidence="13" key="1">
    <citation type="submission" date="2021-08" db="EMBL/GenBank/DDBJ databases">
        <authorList>
            <person name="Misof B."/>
            <person name="Oliver O."/>
            <person name="Podsiadlowski L."/>
            <person name="Donath A."/>
            <person name="Peters R."/>
            <person name="Mayer C."/>
            <person name="Rust J."/>
            <person name="Gunkel S."/>
            <person name="Lesny P."/>
            <person name="Martin S."/>
            <person name="Oeyen J.P."/>
            <person name="Petersen M."/>
            <person name="Panagiotis P."/>
            <person name="Wilbrandt J."/>
            <person name="Tanja T."/>
        </authorList>
    </citation>
    <scope>NUCLEOTIDE SEQUENCE</scope>
    <source>
        <strain evidence="13">GBR_01_08_01A</strain>
        <tissue evidence="13">Thorax + abdomen</tissue>
    </source>
</reference>
<dbReference type="EMBL" id="JAIFRP010000030">
    <property type="protein sequence ID" value="KAK2583673.1"/>
    <property type="molecule type" value="Genomic_DNA"/>
</dbReference>
<evidence type="ECO:0000256" key="3">
    <source>
        <dbReference type="ARBA" id="ARBA00022448"/>
    </source>
</evidence>
<protein>
    <recommendedName>
        <fullName evidence="12">Succinate dehydrogenase [ubiquinone] cytochrome b small subunit</fullName>
    </recommendedName>
</protein>
<evidence type="ECO:0000256" key="5">
    <source>
        <dbReference type="ARBA" id="ARBA00022792"/>
    </source>
</evidence>
<organism evidence="13 14">
    <name type="scientific">Odynerus spinipes</name>
    <dbReference type="NCBI Taxonomy" id="1348599"/>
    <lineage>
        <taxon>Eukaryota</taxon>
        <taxon>Metazoa</taxon>
        <taxon>Ecdysozoa</taxon>
        <taxon>Arthropoda</taxon>
        <taxon>Hexapoda</taxon>
        <taxon>Insecta</taxon>
        <taxon>Pterygota</taxon>
        <taxon>Neoptera</taxon>
        <taxon>Endopterygota</taxon>
        <taxon>Hymenoptera</taxon>
        <taxon>Apocrita</taxon>
        <taxon>Aculeata</taxon>
        <taxon>Vespoidea</taxon>
        <taxon>Vespidae</taxon>
        <taxon>Eumeninae</taxon>
        <taxon>Odynerus</taxon>
    </lineage>
</organism>
<evidence type="ECO:0000256" key="7">
    <source>
        <dbReference type="ARBA" id="ARBA00022989"/>
    </source>
</evidence>
<keyword evidence="7 12" id="KW-1133">Transmembrane helix</keyword>
<feature type="transmembrane region" description="Helical" evidence="12">
    <location>
        <begin position="113"/>
        <end position="131"/>
    </location>
</feature>
<keyword evidence="6 12" id="KW-0809">Transit peptide</keyword>
<comment type="similarity">
    <text evidence="2 12">Belongs to the CybS family.</text>
</comment>
<comment type="subcellular location">
    <subcellularLocation>
        <location evidence="1 12">Mitochondrion inner membrane</location>
        <topology evidence="1 12">Multi-pass membrane protein</topology>
    </subcellularLocation>
</comment>
<proteinExistence type="inferred from homology"/>
<dbReference type="Proteomes" id="UP001258017">
    <property type="component" value="Unassembled WGS sequence"/>
</dbReference>
<keyword evidence="14" id="KW-1185">Reference proteome</keyword>
<accession>A0AAD9RQR7</accession>
<evidence type="ECO:0000256" key="11">
    <source>
        <dbReference type="PIRSR" id="PIRSR607992-2"/>
    </source>
</evidence>
<comment type="caution">
    <text evidence="13">The sequence shown here is derived from an EMBL/GenBank/DDBJ whole genome shotgun (WGS) entry which is preliminary data.</text>
</comment>
<evidence type="ECO:0000256" key="1">
    <source>
        <dbReference type="ARBA" id="ARBA00004448"/>
    </source>
</evidence>
<evidence type="ECO:0000256" key="10">
    <source>
        <dbReference type="PIRSR" id="PIRSR607992-1"/>
    </source>
</evidence>
<dbReference type="GO" id="GO:0006099">
    <property type="term" value="P:tricarboxylic acid cycle"/>
    <property type="evidence" value="ECO:0007669"/>
    <property type="project" value="UniProtKB-KW"/>
</dbReference>
<dbReference type="GO" id="GO:0005743">
    <property type="term" value="C:mitochondrial inner membrane"/>
    <property type="evidence" value="ECO:0007669"/>
    <property type="project" value="UniProtKB-SubCell"/>
</dbReference>
<evidence type="ECO:0000256" key="9">
    <source>
        <dbReference type="ARBA" id="ARBA00023136"/>
    </source>
</evidence>
<gene>
    <name evidence="13" type="ORF">KPH14_009603</name>
</gene>
<name>A0AAD9RQR7_9HYME</name>
<evidence type="ECO:0000256" key="2">
    <source>
        <dbReference type="ARBA" id="ARBA00007294"/>
    </source>
</evidence>
<keyword evidence="9 12" id="KW-0472">Membrane</keyword>
<dbReference type="PANTHER" id="PTHR13337">
    <property type="entry name" value="SUCCINATE DEHYDROGENASE"/>
    <property type="match status" value="1"/>
</dbReference>
<reference evidence="13" key="2">
    <citation type="journal article" date="2023" name="Commun. Biol.">
        <title>Intrasexual cuticular hydrocarbon dimorphism in a wasp sheds light on hydrocarbon biosynthesis genes in Hymenoptera.</title>
        <authorList>
            <person name="Moris V.C."/>
            <person name="Podsiadlowski L."/>
            <person name="Martin S."/>
            <person name="Oeyen J.P."/>
            <person name="Donath A."/>
            <person name="Petersen M."/>
            <person name="Wilbrandt J."/>
            <person name="Misof B."/>
            <person name="Liedtke D."/>
            <person name="Thamm M."/>
            <person name="Scheiner R."/>
            <person name="Schmitt T."/>
            <person name="Niehuis O."/>
        </authorList>
    </citation>
    <scope>NUCLEOTIDE SEQUENCE</scope>
    <source>
        <strain evidence="13">GBR_01_08_01A</strain>
    </source>
</reference>
<feature type="binding site" description="axial binding residue" evidence="11">
    <location>
        <position position="126"/>
    </location>
    <ligand>
        <name>heme b</name>
        <dbReference type="ChEBI" id="CHEBI:60344"/>
        <note>ligand shared with SDHC</note>
    </ligand>
    <ligandPart>
        <name>Fe</name>
        <dbReference type="ChEBI" id="CHEBI:18248"/>
    </ligandPart>
</feature>
<comment type="caution">
    <text evidence="12">Lacks conserved residue(s) required for the propagation of feature annotation.</text>
</comment>
<feature type="transmembrane region" description="Helical" evidence="12">
    <location>
        <begin position="151"/>
        <end position="172"/>
    </location>
</feature>
<dbReference type="InterPro" id="IPR007992">
    <property type="entry name" value="CybS"/>
</dbReference>
<keyword evidence="11 12" id="KW-0479">Metal-binding</keyword>
<keyword evidence="12" id="KW-0349">Heme</keyword>
<comment type="function">
    <text evidence="12">Membrane-anchoring subunit of succinate dehydrogenase (SDH) that is involved in complex II of the mitochondrial electron transport chain and is responsible for transferring electrons from succinate to ubiquinone (coenzyme Q).</text>
</comment>
<evidence type="ECO:0000313" key="14">
    <source>
        <dbReference type="Proteomes" id="UP001258017"/>
    </source>
</evidence>
<dbReference type="PANTHER" id="PTHR13337:SF2">
    <property type="entry name" value="SUCCINATE DEHYDROGENASE [UBIQUINONE] CYTOCHROME B SMALL SUBUNIT, MITOCHONDRIAL"/>
    <property type="match status" value="1"/>
</dbReference>
<evidence type="ECO:0000256" key="8">
    <source>
        <dbReference type="ARBA" id="ARBA00023128"/>
    </source>
</evidence>
<dbReference type="InterPro" id="IPR034804">
    <property type="entry name" value="SQR/QFR_C/D"/>
</dbReference>
<keyword evidence="11" id="KW-0408">Iron</keyword>
<keyword evidence="8 12" id="KW-0496">Mitochondrion</keyword>
<keyword evidence="4 12" id="KW-0812">Transmembrane</keyword>